<protein>
    <recommendedName>
        <fullName evidence="1">Peptidase metallopeptidase domain-containing protein</fullName>
    </recommendedName>
</protein>
<accession>A0A9Q3X2Z1</accession>
<dbReference type="AlphaFoldDB" id="A0A9Q3X2Z1"/>
<evidence type="ECO:0000259" key="1">
    <source>
        <dbReference type="SMART" id="SM00235"/>
    </source>
</evidence>
<dbReference type="Pfam" id="PF01400">
    <property type="entry name" value="Astacin"/>
    <property type="match status" value="1"/>
</dbReference>
<dbReference type="Gene3D" id="3.40.390.10">
    <property type="entry name" value="Collagenase (Catalytic Domain)"/>
    <property type="match status" value="1"/>
</dbReference>
<comment type="caution">
    <text evidence="2">The sequence shown here is derived from an EMBL/GenBank/DDBJ whole genome shotgun (WGS) entry which is preliminary data.</text>
</comment>
<feature type="domain" description="Peptidase metallopeptidase" evidence="1">
    <location>
        <begin position="75"/>
        <end position="218"/>
    </location>
</feature>
<dbReference type="SMART" id="SM00235">
    <property type="entry name" value="ZnMc"/>
    <property type="match status" value="1"/>
</dbReference>
<dbReference type="EMBL" id="WKEU01000025">
    <property type="protein sequence ID" value="MCF5062900.1"/>
    <property type="molecule type" value="Genomic_DNA"/>
</dbReference>
<dbReference type="Proteomes" id="UP000814207">
    <property type="component" value="Unassembled WGS sequence"/>
</dbReference>
<proteinExistence type="predicted"/>
<dbReference type="InterPro" id="IPR024079">
    <property type="entry name" value="MetalloPept_cat_dom_sf"/>
</dbReference>
<dbReference type="SUPFAM" id="SSF55486">
    <property type="entry name" value="Metalloproteases ('zincins'), catalytic domain"/>
    <property type="match status" value="1"/>
</dbReference>
<dbReference type="GO" id="GO:0004222">
    <property type="term" value="F:metalloendopeptidase activity"/>
    <property type="evidence" value="ECO:0007669"/>
    <property type="project" value="InterPro"/>
</dbReference>
<gene>
    <name evidence="2" type="ORF">GIW73_08110</name>
</gene>
<dbReference type="GO" id="GO:0006508">
    <property type="term" value="P:proteolysis"/>
    <property type="evidence" value="ECO:0007669"/>
    <property type="project" value="InterPro"/>
</dbReference>
<evidence type="ECO:0000313" key="3">
    <source>
        <dbReference type="Proteomes" id="UP000814207"/>
    </source>
</evidence>
<sequence>MKKAVIPCAEPLALSAPLLSVARRPTTAEMMLLITGVTTHPFVLPSYLPPDDQAGRTQHVDAPALQRSKRGVAKQDALWPQFATLKISLMGMTKAQEKFTQDNINKWAPYINLKLEFTDKPGGDIRIQANNDVDGGYSYYGTEGKGAVGANEATMEIGFLGGLNTFNARTVQHEFGHALGLHHEHQHPENTLEFDLEWIRKDYKDRKEPGDIDDNFAPVNPKEVITSDYDQASIMHYSFPEDYLKRGEAIEASNELSEGDKAFARSLYPRPKPPASFRWHRFAAANHEKNSRSSTVK</sequence>
<reference evidence="2" key="1">
    <citation type="submission" date="2019-11" db="EMBL/GenBank/DDBJ databases">
        <title>Epiphytic Pseudomonas syringae from cherry orchards.</title>
        <authorList>
            <person name="Hulin M.T."/>
        </authorList>
    </citation>
    <scope>NUCLEOTIDE SEQUENCE</scope>
    <source>
        <strain evidence="2">PA-6-9A</strain>
    </source>
</reference>
<dbReference type="InterPro" id="IPR001506">
    <property type="entry name" value="Peptidase_M12A"/>
</dbReference>
<name>A0A9Q3X2Z1_PSESX</name>
<evidence type="ECO:0000313" key="2">
    <source>
        <dbReference type="EMBL" id="MCF5062900.1"/>
    </source>
</evidence>
<dbReference type="GO" id="GO:0008270">
    <property type="term" value="F:zinc ion binding"/>
    <property type="evidence" value="ECO:0007669"/>
    <property type="project" value="InterPro"/>
</dbReference>
<organism evidence="2 3">
    <name type="scientific">Pseudomonas syringae</name>
    <dbReference type="NCBI Taxonomy" id="317"/>
    <lineage>
        <taxon>Bacteria</taxon>
        <taxon>Pseudomonadati</taxon>
        <taxon>Pseudomonadota</taxon>
        <taxon>Gammaproteobacteria</taxon>
        <taxon>Pseudomonadales</taxon>
        <taxon>Pseudomonadaceae</taxon>
        <taxon>Pseudomonas</taxon>
    </lineage>
</organism>
<dbReference type="InterPro" id="IPR006026">
    <property type="entry name" value="Peptidase_Metallo"/>
</dbReference>